<evidence type="ECO:0000256" key="1">
    <source>
        <dbReference type="ARBA" id="ARBA00000798"/>
    </source>
</evidence>
<evidence type="ECO:0000256" key="4">
    <source>
        <dbReference type="ARBA" id="ARBA00022801"/>
    </source>
</evidence>
<evidence type="ECO:0000256" key="2">
    <source>
        <dbReference type="ARBA" id="ARBA00012027"/>
    </source>
</evidence>
<keyword evidence="3" id="KW-0677">Repeat</keyword>
<dbReference type="Gramene" id="Kaladp0016s0116.1.v1.1">
    <property type="protein sequence ID" value="Kaladp0016s0116.1.v1.1"/>
    <property type="gene ID" value="Kaladp0016s0116.v1.1"/>
</dbReference>
<dbReference type="InterPro" id="IPR001736">
    <property type="entry name" value="PLipase_D/transphosphatidylase"/>
</dbReference>
<evidence type="ECO:0000313" key="9">
    <source>
        <dbReference type="Proteomes" id="UP000594263"/>
    </source>
</evidence>
<reference evidence="8" key="1">
    <citation type="submission" date="2021-01" db="UniProtKB">
        <authorList>
            <consortium name="EnsemblPlants"/>
        </authorList>
    </citation>
    <scope>IDENTIFICATION</scope>
</reference>
<evidence type="ECO:0000259" key="7">
    <source>
        <dbReference type="PROSITE" id="PS50035"/>
    </source>
</evidence>
<name>A0A7N0T073_KALFE</name>
<keyword evidence="5" id="KW-0442">Lipid degradation</keyword>
<proteinExistence type="predicted"/>
<dbReference type="EnsemblPlants" id="Kaladp0016s0116.1.v1.1">
    <property type="protein sequence ID" value="Kaladp0016s0116.1.v1.1"/>
    <property type="gene ID" value="Kaladp0016s0116.v1.1"/>
</dbReference>
<dbReference type="GO" id="GO:0004630">
    <property type="term" value="F:phospholipase D activity"/>
    <property type="evidence" value="ECO:0007669"/>
    <property type="project" value="UniProtKB-EC"/>
</dbReference>
<keyword evidence="6" id="KW-0443">Lipid metabolism</keyword>
<comment type="catalytic activity">
    <reaction evidence="1">
        <text>a 1,2-diacyl-sn-glycero-3-phosphocholine + H2O = a 1,2-diacyl-sn-glycero-3-phosphate + choline + H(+)</text>
        <dbReference type="Rhea" id="RHEA:14445"/>
        <dbReference type="ChEBI" id="CHEBI:15354"/>
        <dbReference type="ChEBI" id="CHEBI:15377"/>
        <dbReference type="ChEBI" id="CHEBI:15378"/>
        <dbReference type="ChEBI" id="CHEBI:57643"/>
        <dbReference type="ChEBI" id="CHEBI:58608"/>
        <dbReference type="EC" id="3.1.4.4"/>
    </reaction>
</comment>
<organism evidence="8 9">
    <name type="scientific">Kalanchoe fedtschenkoi</name>
    <name type="common">Lavender scallops</name>
    <name type="synonym">South American air plant</name>
    <dbReference type="NCBI Taxonomy" id="63787"/>
    <lineage>
        <taxon>Eukaryota</taxon>
        <taxon>Viridiplantae</taxon>
        <taxon>Streptophyta</taxon>
        <taxon>Embryophyta</taxon>
        <taxon>Tracheophyta</taxon>
        <taxon>Spermatophyta</taxon>
        <taxon>Magnoliopsida</taxon>
        <taxon>eudicotyledons</taxon>
        <taxon>Gunneridae</taxon>
        <taxon>Pentapetalae</taxon>
        <taxon>Saxifragales</taxon>
        <taxon>Crassulaceae</taxon>
        <taxon>Kalanchoe</taxon>
    </lineage>
</organism>
<accession>A0A7N0T073</accession>
<dbReference type="GO" id="GO:0009395">
    <property type="term" value="P:phospholipid catabolic process"/>
    <property type="evidence" value="ECO:0007669"/>
    <property type="project" value="TreeGrafter"/>
</dbReference>
<dbReference type="SUPFAM" id="SSF56024">
    <property type="entry name" value="Phospholipase D/nuclease"/>
    <property type="match status" value="1"/>
</dbReference>
<keyword evidence="4" id="KW-0378">Hydrolase</keyword>
<sequence length="104" mass="12018">MQMMYDIIVKELKYMNLENAHPRDYMDFYCLGNRDELQTEEISSADDSATASEKFRRFMIYVGMIVDDEYVLMGSANINQRSLDGSRDMEIAMDARLSTSPHLG</sequence>
<dbReference type="EC" id="3.1.4.4" evidence="2"/>
<dbReference type="InterPro" id="IPR015679">
    <property type="entry name" value="PLipase_D_fam"/>
</dbReference>
<feature type="domain" description="PLD phosphodiesterase" evidence="7">
    <location>
        <begin position="64"/>
        <end position="82"/>
    </location>
</feature>
<dbReference type="PROSITE" id="PS50035">
    <property type="entry name" value="PLD"/>
    <property type="match status" value="1"/>
</dbReference>
<dbReference type="PANTHER" id="PTHR18896:SF60">
    <property type="entry name" value="PHOSPHOLIPASE D"/>
    <property type="match status" value="1"/>
</dbReference>
<dbReference type="OMA" id="MEIAMDA"/>
<dbReference type="Proteomes" id="UP000594263">
    <property type="component" value="Unplaced"/>
</dbReference>
<dbReference type="GO" id="GO:0005886">
    <property type="term" value="C:plasma membrane"/>
    <property type="evidence" value="ECO:0007669"/>
    <property type="project" value="TreeGrafter"/>
</dbReference>
<keyword evidence="9" id="KW-1185">Reference proteome</keyword>
<evidence type="ECO:0000256" key="6">
    <source>
        <dbReference type="ARBA" id="ARBA00023098"/>
    </source>
</evidence>
<evidence type="ECO:0000256" key="5">
    <source>
        <dbReference type="ARBA" id="ARBA00022963"/>
    </source>
</evidence>
<dbReference type="PANTHER" id="PTHR18896">
    <property type="entry name" value="PHOSPHOLIPASE D"/>
    <property type="match status" value="1"/>
</dbReference>
<protein>
    <recommendedName>
        <fullName evidence="2">phospholipase D</fullName>
        <ecNumber evidence="2">3.1.4.4</ecNumber>
    </recommendedName>
</protein>
<dbReference type="AlphaFoldDB" id="A0A7N0T073"/>
<evidence type="ECO:0000313" key="8">
    <source>
        <dbReference type="EnsemblPlants" id="Kaladp0016s0116.1.v1.1"/>
    </source>
</evidence>
<evidence type="ECO:0000256" key="3">
    <source>
        <dbReference type="ARBA" id="ARBA00022737"/>
    </source>
</evidence>